<sequence>MIPWLTGAPHFPPVECALDEPPGLLAAGGALTPEWLLAAYRQGIFPWYSAGEPILWWSPDPRLVLTPSRMKVSRSLRRTVRQHRFEIRFDTAFQAVVEACAQPREPGGSTWITAEMQVAYHRMHELGYAHSVEAWDEGVLAGGLYGMAVGRAFFGESMFSFRTDASKVALAHLARYLESRDFAVIDCQMTTRHLLSLGAFEIPRAEFRAGLAIWTREGDGPGRWPEDASRGLF</sequence>
<reference evidence="5 6" key="1">
    <citation type="submission" date="2019-12" db="EMBL/GenBank/DDBJ databases">
        <title>Comparative genomics gives insights into the taxonomy of the Azoarcus-Aromatoleum group and reveals separate origins of nif in the plant-associated Azoarcus and non-plant-associated Aromatoleum sub-groups.</title>
        <authorList>
            <person name="Lafos M."/>
            <person name="Maluk M."/>
            <person name="Batista M."/>
            <person name="Junghare M."/>
            <person name="Carmona M."/>
            <person name="Faoro H."/>
            <person name="Cruz L.M."/>
            <person name="Battistoni F."/>
            <person name="De Souza E."/>
            <person name="Pedrosa F."/>
            <person name="Chen W.-M."/>
            <person name="Poole P.S."/>
            <person name="Dixon R.A."/>
            <person name="James E.K."/>
        </authorList>
    </citation>
    <scope>NUCLEOTIDE SEQUENCE [LARGE SCALE GENOMIC DNA]</scope>
    <source>
        <strain evidence="5 6">Td21</strain>
    </source>
</reference>
<dbReference type="SUPFAM" id="SSF55729">
    <property type="entry name" value="Acyl-CoA N-acyltransferases (Nat)"/>
    <property type="match status" value="1"/>
</dbReference>
<gene>
    <name evidence="4" type="primary">aat</name>
    <name evidence="5" type="ORF">GPA22_09840</name>
</gene>
<dbReference type="EMBL" id="WTVN01000012">
    <property type="protein sequence ID" value="NMG44029.1"/>
    <property type="molecule type" value="Genomic_DNA"/>
</dbReference>
<dbReference type="PANTHER" id="PTHR30098">
    <property type="entry name" value="LEUCYL/PHENYLALANYL-TRNA--PROTEIN TRANSFERASE"/>
    <property type="match status" value="1"/>
</dbReference>
<evidence type="ECO:0000313" key="5">
    <source>
        <dbReference type="EMBL" id="NMG44029.1"/>
    </source>
</evidence>
<dbReference type="PANTHER" id="PTHR30098:SF2">
    <property type="entry name" value="LEUCYL_PHENYLALANYL-TRNA--PROTEIN TRANSFERASE"/>
    <property type="match status" value="1"/>
</dbReference>
<comment type="catalytic activity">
    <reaction evidence="4">
        <text>L-phenylalanyl-tRNA(Phe) + an N-terminal L-alpha-aminoacyl-[protein] = an N-terminal L-phenylalanyl-L-alpha-aminoacyl-[protein] + tRNA(Phe)</text>
        <dbReference type="Rhea" id="RHEA:43632"/>
        <dbReference type="Rhea" id="RHEA-COMP:9668"/>
        <dbReference type="Rhea" id="RHEA-COMP:9699"/>
        <dbReference type="Rhea" id="RHEA-COMP:10636"/>
        <dbReference type="Rhea" id="RHEA-COMP:10637"/>
        <dbReference type="ChEBI" id="CHEBI:78442"/>
        <dbReference type="ChEBI" id="CHEBI:78531"/>
        <dbReference type="ChEBI" id="CHEBI:78597"/>
        <dbReference type="ChEBI" id="CHEBI:83561"/>
        <dbReference type="EC" id="2.3.2.6"/>
    </reaction>
</comment>
<comment type="catalytic activity">
    <reaction evidence="4">
        <text>N-terminal L-arginyl-[protein] + L-leucyl-tRNA(Leu) = N-terminal L-leucyl-L-arginyl-[protein] + tRNA(Leu) + H(+)</text>
        <dbReference type="Rhea" id="RHEA:50416"/>
        <dbReference type="Rhea" id="RHEA-COMP:9613"/>
        <dbReference type="Rhea" id="RHEA-COMP:9622"/>
        <dbReference type="Rhea" id="RHEA-COMP:12672"/>
        <dbReference type="Rhea" id="RHEA-COMP:12673"/>
        <dbReference type="ChEBI" id="CHEBI:15378"/>
        <dbReference type="ChEBI" id="CHEBI:64719"/>
        <dbReference type="ChEBI" id="CHEBI:78442"/>
        <dbReference type="ChEBI" id="CHEBI:78494"/>
        <dbReference type="ChEBI" id="CHEBI:133044"/>
        <dbReference type="EC" id="2.3.2.6"/>
    </reaction>
</comment>
<dbReference type="Gene3D" id="3.40.630.70">
    <property type="entry name" value="Leucyl/phenylalanyl-tRNA-protein transferase, C-terminal domain"/>
    <property type="match status" value="1"/>
</dbReference>
<evidence type="ECO:0000256" key="3">
    <source>
        <dbReference type="ARBA" id="ARBA00023315"/>
    </source>
</evidence>
<dbReference type="InterPro" id="IPR004616">
    <property type="entry name" value="Leu/Phe-tRNA_Trfase"/>
</dbReference>
<dbReference type="Gene3D" id="3.30.70.3550">
    <property type="entry name" value="Leucyl/phenylalanyl-tRNA-protein transferase, N-terminal domain"/>
    <property type="match status" value="1"/>
</dbReference>
<dbReference type="InterPro" id="IPR042221">
    <property type="entry name" value="Leu/Phe-tRNA_Trfase_N"/>
</dbReference>
<comment type="subcellular location">
    <subcellularLocation>
        <location evidence="4">Cytoplasm</location>
    </subcellularLocation>
</comment>
<keyword evidence="1 4" id="KW-0963">Cytoplasm</keyword>
<dbReference type="Pfam" id="PF03588">
    <property type="entry name" value="Leu_Phe_trans"/>
    <property type="match status" value="1"/>
</dbReference>
<dbReference type="NCBIfam" id="TIGR00667">
    <property type="entry name" value="aat"/>
    <property type="match status" value="1"/>
</dbReference>
<evidence type="ECO:0000256" key="2">
    <source>
        <dbReference type="ARBA" id="ARBA00022679"/>
    </source>
</evidence>
<evidence type="ECO:0000256" key="4">
    <source>
        <dbReference type="HAMAP-Rule" id="MF_00688"/>
    </source>
</evidence>
<protein>
    <recommendedName>
        <fullName evidence="4">Leucyl/phenylalanyl-tRNA--protein transferase</fullName>
        <ecNumber evidence="4">2.3.2.6</ecNumber>
    </recommendedName>
    <alternativeName>
        <fullName evidence="4">L/F-transferase</fullName>
    </alternativeName>
    <alternativeName>
        <fullName evidence="4">Leucyltransferase</fullName>
    </alternativeName>
    <alternativeName>
        <fullName evidence="4">Phenyalanyltransferase</fullName>
    </alternativeName>
</protein>
<evidence type="ECO:0000313" key="6">
    <source>
        <dbReference type="Proteomes" id="UP000623795"/>
    </source>
</evidence>
<dbReference type="InterPro" id="IPR042203">
    <property type="entry name" value="Leu/Phe-tRNA_Trfase_C"/>
</dbReference>
<comment type="similarity">
    <text evidence="4">Belongs to the L/F-transferase family.</text>
</comment>
<keyword evidence="3 4" id="KW-0012">Acyltransferase</keyword>
<evidence type="ECO:0000256" key="1">
    <source>
        <dbReference type="ARBA" id="ARBA00022490"/>
    </source>
</evidence>
<keyword evidence="6" id="KW-1185">Reference proteome</keyword>
<dbReference type="GO" id="GO:0008914">
    <property type="term" value="F:leucyl-tRNA--protein transferase activity"/>
    <property type="evidence" value="ECO:0007669"/>
    <property type="project" value="UniProtKB-EC"/>
</dbReference>
<accession>A0ABX1PX49</accession>
<name>A0ABX1PX49_9RHOO</name>
<dbReference type="EC" id="2.3.2.6" evidence="4"/>
<dbReference type="RefSeq" id="WP_169255901.1">
    <property type="nucleotide sequence ID" value="NZ_WTVN01000012.1"/>
</dbReference>
<dbReference type="InterPro" id="IPR016181">
    <property type="entry name" value="Acyl_CoA_acyltransferase"/>
</dbReference>
<dbReference type="HAMAP" id="MF_00688">
    <property type="entry name" value="Leu_Phe_trans"/>
    <property type="match status" value="1"/>
</dbReference>
<comment type="caution">
    <text evidence="5">The sequence shown here is derived from an EMBL/GenBank/DDBJ whole genome shotgun (WGS) entry which is preliminary data.</text>
</comment>
<proteinExistence type="inferred from homology"/>
<comment type="catalytic activity">
    <reaction evidence="4">
        <text>N-terminal L-lysyl-[protein] + L-leucyl-tRNA(Leu) = N-terminal L-leucyl-L-lysyl-[protein] + tRNA(Leu) + H(+)</text>
        <dbReference type="Rhea" id="RHEA:12340"/>
        <dbReference type="Rhea" id="RHEA-COMP:9613"/>
        <dbReference type="Rhea" id="RHEA-COMP:9622"/>
        <dbReference type="Rhea" id="RHEA-COMP:12670"/>
        <dbReference type="Rhea" id="RHEA-COMP:12671"/>
        <dbReference type="ChEBI" id="CHEBI:15378"/>
        <dbReference type="ChEBI" id="CHEBI:65249"/>
        <dbReference type="ChEBI" id="CHEBI:78442"/>
        <dbReference type="ChEBI" id="CHEBI:78494"/>
        <dbReference type="ChEBI" id="CHEBI:133043"/>
        <dbReference type="EC" id="2.3.2.6"/>
    </reaction>
</comment>
<keyword evidence="2 4" id="KW-0808">Transferase</keyword>
<dbReference type="Proteomes" id="UP000623795">
    <property type="component" value="Unassembled WGS sequence"/>
</dbReference>
<organism evidence="5 6">
    <name type="scientific">Aromatoleum toluvorans</name>
    <dbReference type="NCBI Taxonomy" id="92002"/>
    <lineage>
        <taxon>Bacteria</taxon>
        <taxon>Pseudomonadati</taxon>
        <taxon>Pseudomonadota</taxon>
        <taxon>Betaproteobacteria</taxon>
        <taxon>Rhodocyclales</taxon>
        <taxon>Rhodocyclaceae</taxon>
        <taxon>Aromatoleum</taxon>
    </lineage>
</organism>
<comment type="function">
    <text evidence="4">Functions in the N-end rule pathway of protein degradation where it conjugates Leu, Phe and, less efficiently, Met from aminoacyl-tRNAs to the N-termini of proteins containing an N-terminal arginine or lysine.</text>
</comment>